<keyword evidence="2" id="KW-1185">Reference proteome</keyword>
<evidence type="ECO:0000313" key="1">
    <source>
        <dbReference type="EMBL" id="MDT0443588.1"/>
    </source>
</evidence>
<protein>
    <submittedName>
        <fullName evidence="1">Uncharacterized protein</fullName>
    </submittedName>
</protein>
<proteinExistence type="predicted"/>
<name>A0ABU2S3M5_9ACTN</name>
<reference evidence="2" key="1">
    <citation type="submission" date="2023-07" db="EMBL/GenBank/DDBJ databases">
        <title>30 novel species of actinomycetes from the DSMZ collection.</title>
        <authorList>
            <person name="Nouioui I."/>
        </authorList>
    </citation>
    <scope>NUCLEOTIDE SEQUENCE [LARGE SCALE GENOMIC DNA]</scope>
    <source>
        <strain evidence="2">DSM 41886</strain>
    </source>
</reference>
<dbReference type="Proteomes" id="UP001183615">
    <property type="component" value="Unassembled WGS sequence"/>
</dbReference>
<dbReference type="RefSeq" id="WP_311617906.1">
    <property type="nucleotide sequence ID" value="NZ_JAVREV010000006.1"/>
</dbReference>
<dbReference type="EMBL" id="JAVREV010000006">
    <property type="protein sequence ID" value="MDT0443588.1"/>
    <property type="molecule type" value="Genomic_DNA"/>
</dbReference>
<sequence>MRTSFTNGLWQRPEWWHEHECLDDCELWRFMYESDGPGRAVSPDVRRRMALLMDRCRTWDTEQATHVPDEVTVAGRTRQLAWSLGHALRSALEGHHIACLVFPVDEAPGGWQAVASAAGGTEVFFVRGDADLTTFWRGLYKRENVPERAFHALAVDAFPALVLAPALSFGKSDGDYRTLRSWVTQVLAVVNDHFTDALQRHAGLPAKVQAELGHHGIDLSPESPNTRAKPAVIRQRQVEHEGETYDCQWHAKQHRARNRVHFSLPEPRLGGRILIGIFVGHLDT</sequence>
<evidence type="ECO:0000313" key="2">
    <source>
        <dbReference type="Proteomes" id="UP001183615"/>
    </source>
</evidence>
<organism evidence="1 2">
    <name type="scientific">Streptomyces johnsoniae</name>
    <dbReference type="NCBI Taxonomy" id="3075532"/>
    <lineage>
        <taxon>Bacteria</taxon>
        <taxon>Bacillati</taxon>
        <taxon>Actinomycetota</taxon>
        <taxon>Actinomycetes</taxon>
        <taxon>Kitasatosporales</taxon>
        <taxon>Streptomycetaceae</taxon>
        <taxon>Streptomyces</taxon>
    </lineage>
</organism>
<comment type="caution">
    <text evidence="1">The sequence shown here is derived from an EMBL/GenBank/DDBJ whole genome shotgun (WGS) entry which is preliminary data.</text>
</comment>
<accession>A0ABU2S3M5</accession>
<gene>
    <name evidence="1" type="ORF">RM779_13455</name>
</gene>